<evidence type="ECO:0000313" key="3">
    <source>
        <dbReference type="EMBL" id="KAF3767011.1"/>
    </source>
</evidence>
<keyword evidence="4" id="KW-1185">Reference proteome</keyword>
<feature type="transmembrane region" description="Helical" evidence="1">
    <location>
        <begin position="143"/>
        <end position="162"/>
    </location>
</feature>
<feature type="transmembrane region" description="Helical" evidence="1">
    <location>
        <begin position="6"/>
        <end position="25"/>
    </location>
</feature>
<dbReference type="OrthoDB" id="405906at2759"/>
<keyword evidence="1" id="KW-1133">Transmembrane helix</keyword>
<feature type="domain" description="DUF7703" evidence="2">
    <location>
        <begin position="9"/>
        <end position="238"/>
    </location>
</feature>
<keyword evidence="1" id="KW-0812">Transmembrane</keyword>
<feature type="transmembrane region" description="Helical" evidence="1">
    <location>
        <begin position="64"/>
        <end position="84"/>
    </location>
</feature>
<comment type="caution">
    <text evidence="3">The sequence shown here is derived from an EMBL/GenBank/DDBJ whole genome shotgun (WGS) entry which is preliminary data.</text>
</comment>
<feature type="non-terminal residue" evidence="3">
    <location>
        <position position="240"/>
    </location>
</feature>
<keyword evidence="1" id="KW-0472">Membrane</keyword>
<feature type="transmembrane region" description="Helical" evidence="1">
    <location>
        <begin position="183"/>
        <end position="204"/>
    </location>
</feature>
<protein>
    <recommendedName>
        <fullName evidence="2">DUF7703 domain-containing protein</fullName>
    </recommendedName>
</protein>
<dbReference type="Pfam" id="PF24802">
    <property type="entry name" value="DUF7703"/>
    <property type="match status" value="1"/>
</dbReference>
<accession>A0A9P4Y5F1</accession>
<feature type="non-terminal residue" evidence="3">
    <location>
        <position position="1"/>
    </location>
</feature>
<feature type="transmembrane region" description="Helical" evidence="1">
    <location>
        <begin position="32"/>
        <end position="52"/>
    </location>
</feature>
<dbReference type="PANTHER" id="PTHR37013">
    <property type="entry name" value="INTEGRAL MEMBRANE PROTEIN (AFU_ORTHOLOGUE AFUA_1G05950)-RELATED"/>
    <property type="match status" value="1"/>
</dbReference>
<name>A0A9P4Y5F1_CRYP1</name>
<dbReference type="RefSeq" id="XP_040777972.1">
    <property type="nucleotide sequence ID" value="XM_040915585.1"/>
</dbReference>
<evidence type="ECO:0000259" key="2">
    <source>
        <dbReference type="Pfam" id="PF24802"/>
    </source>
</evidence>
<dbReference type="AlphaFoldDB" id="A0A9P4Y5F1"/>
<dbReference type="EMBL" id="MU032346">
    <property type="protein sequence ID" value="KAF3767011.1"/>
    <property type="molecule type" value="Genomic_DNA"/>
</dbReference>
<dbReference type="PANTHER" id="PTHR37013:SF4">
    <property type="entry name" value="INTEGRAL MEMBRANE PROTEIN"/>
    <property type="match status" value="1"/>
</dbReference>
<dbReference type="GeneID" id="63832714"/>
<dbReference type="Proteomes" id="UP000803844">
    <property type="component" value="Unassembled WGS sequence"/>
</dbReference>
<feature type="transmembrane region" description="Helical" evidence="1">
    <location>
        <begin position="96"/>
        <end position="123"/>
    </location>
</feature>
<dbReference type="InterPro" id="IPR056120">
    <property type="entry name" value="DUF7703"/>
</dbReference>
<evidence type="ECO:0000256" key="1">
    <source>
        <dbReference type="SAM" id="Phobius"/>
    </source>
</evidence>
<gene>
    <name evidence="3" type="ORF">M406DRAFT_221185</name>
</gene>
<organism evidence="3 4">
    <name type="scientific">Cryphonectria parasitica (strain ATCC 38755 / EP155)</name>
    <dbReference type="NCBI Taxonomy" id="660469"/>
    <lineage>
        <taxon>Eukaryota</taxon>
        <taxon>Fungi</taxon>
        <taxon>Dikarya</taxon>
        <taxon>Ascomycota</taxon>
        <taxon>Pezizomycotina</taxon>
        <taxon>Sordariomycetes</taxon>
        <taxon>Sordariomycetidae</taxon>
        <taxon>Diaporthales</taxon>
        <taxon>Cryphonectriaceae</taxon>
        <taxon>Cryphonectria-Endothia species complex</taxon>
        <taxon>Cryphonectria</taxon>
    </lineage>
</organism>
<reference evidence="3" key="1">
    <citation type="journal article" date="2020" name="Phytopathology">
        <title>Genome sequence of the chestnut blight fungus Cryphonectria parasitica EP155: A fundamental resource for an archetypical invasive plant pathogen.</title>
        <authorList>
            <person name="Crouch J.A."/>
            <person name="Dawe A."/>
            <person name="Aerts A."/>
            <person name="Barry K."/>
            <person name="Churchill A.C.L."/>
            <person name="Grimwood J."/>
            <person name="Hillman B."/>
            <person name="Milgroom M.G."/>
            <person name="Pangilinan J."/>
            <person name="Smith M."/>
            <person name="Salamov A."/>
            <person name="Schmutz J."/>
            <person name="Yadav J."/>
            <person name="Grigoriev I.V."/>
            <person name="Nuss D."/>
        </authorList>
    </citation>
    <scope>NUCLEOTIDE SEQUENCE</scope>
    <source>
        <strain evidence="3">EP155</strain>
    </source>
</reference>
<sequence length="240" mass="26884">FALACLIGITLWNAAEILLRVWWSLRQRGSLYFWSIITAALGILICVISQVIKLEVPSQSGSVALAIGSAGWVPMVTGQSVVLYSRLHLLWDNARLLRYILAIILINAVILHIPTITVGIVAASTDSSPQIIKAYTILERVQVTIFFLQELCLSGLYLWRCTHFQKQYGRRMGASDTAAMTKMLWSLIAINLVVTMLDCSVLALEYLNLYVVQLTAKNFVYSVKLKMELSVLNSLRDYVQ</sequence>
<evidence type="ECO:0000313" key="4">
    <source>
        <dbReference type="Proteomes" id="UP000803844"/>
    </source>
</evidence>
<proteinExistence type="predicted"/>